<dbReference type="InterPro" id="IPR002350">
    <property type="entry name" value="Kazal_dom"/>
</dbReference>
<protein>
    <recommendedName>
        <fullName evidence="1">Kazal-like domain-containing protein</fullName>
    </recommendedName>
</protein>
<accession>A0A232FNR0</accession>
<dbReference type="Pfam" id="PF00050">
    <property type="entry name" value="Kazal_1"/>
    <property type="match status" value="1"/>
</dbReference>
<evidence type="ECO:0000259" key="1">
    <source>
        <dbReference type="PROSITE" id="PS51465"/>
    </source>
</evidence>
<dbReference type="PROSITE" id="PS51465">
    <property type="entry name" value="KAZAL_2"/>
    <property type="match status" value="1"/>
</dbReference>
<dbReference type="SMART" id="SM00280">
    <property type="entry name" value="KAZAL"/>
    <property type="match status" value="1"/>
</dbReference>
<organism evidence="2 3">
    <name type="scientific">Trichomalopsis sarcophagae</name>
    <dbReference type="NCBI Taxonomy" id="543379"/>
    <lineage>
        <taxon>Eukaryota</taxon>
        <taxon>Metazoa</taxon>
        <taxon>Ecdysozoa</taxon>
        <taxon>Arthropoda</taxon>
        <taxon>Hexapoda</taxon>
        <taxon>Insecta</taxon>
        <taxon>Pterygota</taxon>
        <taxon>Neoptera</taxon>
        <taxon>Endopterygota</taxon>
        <taxon>Hymenoptera</taxon>
        <taxon>Apocrita</taxon>
        <taxon>Proctotrupomorpha</taxon>
        <taxon>Chalcidoidea</taxon>
        <taxon>Pteromalidae</taxon>
        <taxon>Pteromalinae</taxon>
        <taxon>Trichomalopsis</taxon>
    </lineage>
</organism>
<keyword evidence="3" id="KW-1185">Reference proteome</keyword>
<evidence type="ECO:0000313" key="2">
    <source>
        <dbReference type="EMBL" id="OXU32088.1"/>
    </source>
</evidence>
<proteinExistence type="predicted"/>
<name>A0A232FNR0_9HYME</name>
<feature type="domain" description="Kazal-like" evidence="1">
    <location>
        <begin position="33"/>
        <end position="85"/>
    </location>
</feature>
<dbReference type="SUPFAM" id="SSF100895">
    <property type="entry name" value="Kazal-type serine protease inhibitors"/>
    <property type="match status" value="1"/>
</dbReference>
<sequence length="90" mass="10388">MFKTRGITFVELNASFTVILVFIVFSSSVDARRIRPPFCNCEFIREWNPLCGTNGRTYGGPNFLACKNACERTDVQIWYWGPCYGDDRFT</sequence>
<dbReference type="AlphaFoldDB" id="A0A232FNR0"/>
<reference evidence="2 3" key="1">
    <citation type="journal article" date="2017" name="Curr. Biol.">
        <title>The Evolution of Venom by Co-option of Single-Copy Genes.</title>
        <authorList>
            <person name="Martinson E.O."/>
            <person name="Mrinalini"/>
            <person name="Kelkar Y.D."/>
            <person name="Chang C.H."/>
            <person name="Werren J.H."/>
        </authorList>
    </citation>
    <scope>NUCLEOTIDE SEQUENCE [LARGE SCALE GENOMIC DNA]</scope>
    <source>
        <strain evidence="2 3">Alberta</strain>
        <tissue evidence="2">Whole body</tissue>
    </source>
</reference>
<gene>
    <name evidence="2" type="ORF">TSAR_007845</name>
</gene>
<dbReference type="EMBL" id="NNAY01000008">
    <property type="protein sequence ID" value="OXU32088.1"/>
    <property type="molecule type" value="Genomic_DNA"/>
</dbReference>
<evidence type="ECO:0000313" key="3">
    <source>
        <dbReference type="Proteomes" id="UP000215335"/>
    </source>
</evidence>
<dbReference type="CDD" id="cd00104">
    <property type="entry name" value="KAZAL_FS"/>
    <property type="match status" value="1"/>
</dbReference>
<comment type="caution">
    <text evidence="2">The sequence shown here is derived from an EMBL/GenBank/DDBJ whole genome shotgun (WGS) entry which is preliminary data.</text>
</comment>
<dbReference type="InterPro" id="IPR036058">
    <property type="entry name" value="Kazal_dom_sf"/>
</dbReference>
<dbReference type="Proteomes" id="UP000215335">
    <property type="component" value="Unassembled WGS sequence"/>
</dbReference>
<dbReference type="Gene3D" id="3.30.60.30">
    <property type="match status" value="1"/>
</dbReference>